<feature type="transmembrane region" description="Helical" evidence="9">
    <location>
        <begin position="105"/>
        <end position="129"/>
    </location>
</feature>
<evidence type="ECO:0000256" key="5">
    <source>
        <dbReference type="ARBA" id="ARBA00023136"/>
    </source>
</evidence>
<organism evidence="11 12">
    <name type="scientific">Batillaria attramentaria</name>
    <dbReference type="NCBI Taxonomy" id="370345"/>
    <lineage>
        <taxon>Eukaryota</taxon>
        <taxon>Metazoa</taxon>
        <taxon>Spiralia</taxon>
        <taxon>Lophotrochozoa</taxon>
        <taxon>Mollusca</taxon>
        <taxon>Gastropoda</taxon>
        <taxon>Caenogastropoda</taxon>
        <taxon>Sorbeoconcha</taxon>
        <taxon>Cerithioidea</taxon>
        <taxon>Batillariidae</taxon>
        <taxon>Batillaria</taxon>
    </lineage>
</organism>
<feature type="domain" description="G-protein coupled receptors family 1 profile" evidence="10">
    <location>
        <begin position="120"/>
        <end position="344"/>
    </location>
</feature>
<dbReference type="Pfam" id="PF00001">
    <property type="entry name" value="7tm_1"/>
    <property type="match status" value="1"/>
</dbReference>
<evidence type="ECO:0000256" key="1">
    <source>
        <dbReference type="ARBA" id="ARBA00004141"/>
    </source>
</evidence>
<dbReference type="PROSITE" id="PS50262">
    <property type="entry name" value="G_PROTEIN_RECEP_F1_2"/>
    <property type="match status" value="1"/>
</dbReference>
<gene>
    <name evidence="11" type="ORF">BaRGS_00002375</name>
</gene>
<feature type="transmembrane region" description="Helical" evidence="9">
    <location>
        <begin position="219"/>
        <end position="239"/>
    </location>
</feature>
<dbReference type="GO" id="GO:0016020">
    <property type="term" value="C:membrane"/>
    <property type="evidence" value="ECO:0007669"/>
    <property type="project" value="UniProtKB-SubCell"/>
</dbReference>
<evidence type="ECO:0000256" key="9">
    <source>
        <dbReference type="SAM" id="Phobius"/>
    </source>
</evidence>
<reference evidence="11 12" key="1">
    <citation type="journal article" date="2023" name="Sci. Data">
        <title>Genome assembly of the Korean intertidal mud-creeper Batillaria attramentaria.</title>
        <authorList>
            <person name="Patra A.K."/>
            <person name="Ho P.T."/>
            <person name="Jun S."/>
            <person name="Lee S.J."/>
            <person name="Kim Y."/>
            <person name="Won Y.J."/>
        </authorList>
    </citation>
    <scope>NUCLEOTIDE SEQUENCE [LARGE SCALE GENOMIC DNA]</scope>
    <source>
        <strain evidence="11">Wonlab-2016</strain>
    </source>
</reference>
<keyword evidence="6" id="KW-0675">Receptor</keyword>
<evidence type="ECO:0000256" key="2">
    <source>
        <dbReference type="ARBA" id="ARBA00022692"/>
    </source>
</evidence>
<keyword evidence="7" id="KW-0807">Transducer</keyword>
<evidence type="ECO:0000256" key="3">
    <source>
        <dbReference type="ARBA" id="ARBA00022989"/>
    </source>
</evidence>
<evidence type="ECO:0000256" key="4">
    <source>
        <dbReference type="ARBA" id="ARBA00023040"/>
    </source>
</evidence>
<sequence>MIHPGNHAPVMNSVHAWMRLNSALNGSAIVLIKRPIHKSYPFTMSETNYNVTSDLDNSLTVDLSHPYPDDDVWNNQSDVNHTMLGNLSEAENPELPPMKEDIKGLIIFMYTVVCLVGIVGNGCVIYLVLSRRQMRSVTNYFIASLATSDMLMAIVCIPVTFIANVVLDYWPFPAAMCPLVTYLQVVIVFQNAYTLLAISLERYIAIMYPFKRRLTTCQCFLVIGLCWFLALATPLPTAITSRLEEFPGEEENETLSACYEQWPTENQRFTYSMTIMVLQYFVPLVVLTYTYARIVHVVWLKDAPPHGPLRPFARPVMMRQESARRMDSKTGKYTDPRKKVSSMS</sequence>
<dbReference type="SUPFAM" id="SSF81321">
    <property type="entry name" value="Family A G protein-coupled receptor-like"/>
    <property type="match status" value="1"/>
</dbReference>
<evidence type="ECO:0000256" key="6">
    <source>
        <dbReference type="ARBA" id="ARBA00023170"/>
    </source>
</evidence>
<dbReference type="PANTHER" id="PTHR24238">
    <property type="entry name" value="G-PROTEIN COUPLED RECEPTOR"/>
    <property type="match status" value="1"/>
</dbReference>
<dbReference type="Gene3D" id="1.20.1070.10">
    <property type="entry name" value="Rhodopsin 7-helix transmembrane proteins"/>
    <property type="match status" value="1"/>
</dbReference>
<keyword evidence="2 9" id="KW-0812">Transmembrane</keyword>
<dbReference type="AlphaFoldDB" id="A0ABD0M4F1"/>
<feature type="region of interest" description="Disordered" evidence="8">
    <location>
        <begin position="321"/>
        <end position="344"/>
    </location>
</feature>
<proteinExistence type="predicted"/>
<feature type="transmembrane region" description="Helical" evidence="9">
    <location>
        <begin position="179"/>
        <end position="198"/>
    </location>
</feature>
<evidence type="ECO:0000313" key="12">
    <source>
        <dbReference type="Proteomes" id="UP001519460"/>
    </source>
</evidence>
<feature type="transmembrane region" description="Helical" evidence="9">
    <location>
        <begin position="269"/>
        <end position="292"/>
    </location>
</feature>
<feature type="compositionally biased region" description="Basic and acidic residues" evidence="8">
    <location>
        <begin position="321"/>
        <end position="338"/>
    </location>
</feature>
<dbReference type="Proteomes" id="UP001519460">
    <property type="component" value="Unassembled WGS sequence"/>
</dbReference>
<dbReference type="GO" id="GO:0004930">
    <property type="term" value="F:G protein-coupled receptor activity"/>
    <property type="evidence" value="ECO:0007669"/>
    <property type="project" value="UniProtKB-KW"/>
</dbReference>
<protein>
    <recommendedName>
        <fullName evidence="10">G-protein coupled receptors family 1 profile domain-containing protein</fullName>
    </recommendedName>
</protein>
<keyword evidence="12" id="KW-1185">Reference proteome</keyword>
<dbReference type="EMBL" id="JACVVK020000007">
    <property type="protein sequence ID" value="KAK7506263.1"/>
    <property type="molecule type" value="Genomic_DNA"/>
</dbReference>
<comment type="subcellular location">
    <subcellularLocation>
        <location evidence="1">Membrane</location>
        <topology evidence="1">Multi-pass membrane protein</topology>
    </subcellularLocation>
</comment>
<evidence type="ECO:0000256" key="8">
    <source>
        <dbReference type="SAM" id="MobiDB-lite"/>
    </source>
</evidence>
<feature type="transmembrane region" description="Helical" evidence="9">
    <location>
        <begin position="141"/>
        <end position="167"/>
    </location>
</feature>
<keyword evidence="4" id="KW-0297">G-protein coupled receptor</keyword>
<evidence type="ECO:0000259" key="10">
    <source>
        <dbReference type="PROSITE" id="PS50262"/>
    </source>
</evidence>
<dbReference type="InterPro" id="IPR000276">
    <property type="entry name" value="GPCR_Rhodpsn"/>
</dbReference>
<evidence type="ECO:0000256" key="7">
    <source>
        <dbReference type="ARBA" id="ARBA00023224"/>
    </source>
</evidence>
<keyword evidence="3 9" id="KW-1133">Transmembrane helix</keyword>
<comment type="caution">
    <text evidence="11">The sequence shown here is derived from an EMBL/GenBank/DDBJ whole genome shotgun (WGS) entry which is preliminary data.</text>
</comment>
<name>A0ABD0M4F1_9CAEN</name>
<keyword evidence="5 9" id="KW-0472">Membrane</keyword>
<dbReference type="PRINTS" id="PR00237">
    <property type="entry name" value="GPCRRHODOPSN"/>
</dbReference>
<evidence type="ECO:0000313" key="11">
    <source>
        <dbReference type="EMBL" id="KAK7506263.1"/>
    </source>
</evidence>
<dbReference type="InterPro" id="IPR017452">
    <property type="entry name" value="GPCR_Rhodpsn_7TM"/>
</dbReference>
<accession>A0ABD0M4F1</accession>
<dbReference type="PANTHER" id="PTHR24238:SF73">
    <property type="entry name" value="RYAMIDE RECEPTOR"/>
    <property type="match status" value="1"/>
</dbReference>